<dbReference type="EMBL" id="PDXB01000061">
    <property type="protein sequence ID" value="RYN17298.1"/>
    <property type="molecule type" value="Genomic_DNA"/>
</dbReference>
<reference evidence="2" key="1">
    <citation type="submission" date="2017-10" db="EMBL/GenBank/DDBJ databases">
        <authorList>
            <person name="Armitage A.D."/>
            <person name="Barbara D.J."/>
            <person name="Woodhall J.W."/>
            <person name="Sreenivasaprasad S."/>
            <person name="Lane C.R."/>
            <person name="Clarkson J.P."/>
            <person name="Harrison R.J."/>
        </authorList>
    </citation>
    <scope>NUCLEOTIDE SEQUENCE</scope>
    <source>
        <strain evidence="2">FERA 1164</strain>
    </source>
</reference>
<comment type="caution">
    <text evidence="2">The sequence shown here is derived from an EMBL/GenBank/DDBJ whole genome shotgun (WGS) entry which is preliminary data.</text>
</comment>
<protein>
    <recommendedName>
        <fullName evidence="4">C2H2-type domain-containing protein</fullName>
    </recommendedName>
</protein>
<reference evidence="2" key="2">
    <citation type="journal article" date="2019" name="bioRxiv">
        <title>Genomics, evolutionary history and diagnostics of the Alternaria alternata species group including apple and Asian pear pathotypes.</title>
        <authorList>
            <person name="Armitage A.D."/>
            <person name="Cockerton H.M."/>
            <person name="Sreenivasaprasad S."/>
            <person name="Woodhall J.W."/>
            <person name="Lane C.R."/>
            <person name="Harrison R.J."/>
            <person name="Clarkson J.P."/>
        </authorList>
    </citation>
    <scope>NUCLEOTIDE SEQUENCE</scope>
    <source>
        <strain evidence="2">FERA 1164</strain>
    </source>
</reference>
<sequence length="271" mass="30444">MSDGRVPSRKPFPTLYDYLGIPNEETAGNPDDVDLTHEQDIPIPDPDIKREAPIPAESSGTVNEDKAIRFLLQSLRPEQIVQCVKIHKASKNAGNHAALDVISSVHTDELLGRIHTVEAFLILTESVPSFVPTFAALHTPTKLKREPTEDFDQKPISSLQGAKRARTAFTKEQPEPTTALEPAGNSETTGPPRPVKAHRRGCPGNCWNCKPAELKPRTYWTSFKKFREHYRIHMEDHRVDGHRWQCCLCDHGSFGGDGHDLVQHLWDAHFK</sequence>
<proteinExistence type="predicted"/>
<evidence type="ECO:0000313" key="2">
    <source>
        <dbReference type="EMBL" id="RYN17298.1"/>
    </source>
</evidence>
<feature type="region of interest" description="Disordered" evidence="1">
    <location>
        <begin position="145"/>
        <end position="198"/>
    </location>
</feature>
<dbReference type="Proteomes" id="UP000292340">
    <property type="component" value="Unassembled WGS sequence"/>
</dbReference>
<name>A0AB37W2P6_9PLEO</name>
<dbReference type="AlphaFoldDB" id="A0AB37W2P6"/>
<organism evidence="2 3">
    <name type="scientific">Alternaria tenuissima</name>
    <dbReference type="NCBI Taxonomy" id="119927"/>
    <lineage>
        <taxon>Eukaryota</taxon>
        <taxon>Fungi</taxon>
        <taxon>Dikarya</taxon>
        <taxon>Ascomycota</taxon>
        <taxon>Pezizomycotina</taxon>
        <taxon>Dothideomycetes</taxon>
        <taxon>Pleosporomycetidae</taxon>
        <taxon>Pleosporales</taxon>
        <taxon>Pleosporineae</taxon>
        <taxon>Pleosporaceae</taxon>
        <taxon>Alternaria</taxon>
        <taxon>Alternaria sect. Alternaria</taxon>
        <taxon>Alternaria alternata complex</taxon>
    </lineage>
</organism>
<evidence type="ECO:0008006" key="4">
    <source>
        <dbReference type="Google" id="ProtNLM"/>
    </source>
</evidence>
<evidence type="ECO:0000256" key="1">
    <source>
        <dbReference type="SAM" id="MobiDB-lite"/>
    </source>
</evidence>
<gene>
    <name evidence="2" type="ORF">AA0115_g11878</name>
</gene>
<feature type="compositionally biased region" description="Basic and acidic residues" evidence="1">
    <location>
        <begin position="34"/>
        <end position="52"/>
    </location>
</feature>
<feature type="region of interest" description="Disordered" evidence="1">
    <location>
        <begin position="20"/>
        <end position="60"/>
    </location>
</feature>
<accession>A0AB37W2P6</accession>
<evidence type="ECO:0000313" key="3">
    <source>
        <dbReference type="Proteomes" id="UP000292340"/>
    </source>
</evidence>